<dbReference type="OrthoDB" id="5682at10239"/>
<sequence>MENLQVLNTTSKQIPQMSSLEIVDFINEYRAKNDDQPIQLRHADFMAKVQKVLGELSENYRSVYKDASGRSLPCYVFYKREACLMAMSYSYELQALVFDRMTELENKLSKPQLPDFTNPVEAARAWADEVEAKLIAQKQLELAAPKVEYFDRVADVGNLMTASVVGKKIGMSAQVLNAHLQEMKVYDKRQKGRVFQQWFIDKGYGELKKTDNGYNQSKFTNKGEQWVIQKFTSEGII</sequence>
<name>I2GUI1_9CAUD</name>
<keyword evidence="3" id="KW-1185">Reference proteome</keyword>
<dbReference type="GeneID" id="12979061"/>
<feature type="domain" description="Antirepressor protein C-terminal" evidence="1">
    <location>
        <begin position="137"/>
        <end position="232"/>
    </location>
</feature>
<protein>
    <submittedName>
        <fullName evidence="2">Putative DNA-binding protein</fullName>
    </submittedName>
</protein>
<reference evidence="2 3" key="2">
    <citation type="submission" date="2012-05" db="EMBL/GenBank/DDBJ databases">
        <authorList>
            <person name="Volozhantsev N."/>
        </authorList>
    </citation>
    <scope>NUCLEOTIDE SEQUENCE [LARGE SCALE GENOMIC DNA]</scope>
</reference>
<reference evidence="2 3" key="1">
    <citation type="submission" date="2012-05" db="EMBL/GenBank/DDBJ databases">
        <title>The genome sequence of bacteriophage AP22 lytic for Acinetobacter baumannii.</title>
        <authorList>
            <person name="Volozhantsev N.V."/>
            <person name="Popova A.V."/>
            <person name="Bogun A.G."/>
        </authorList>
    </citation>
    <scope>NUCLEOTIDE SEQUENCE [LARGE SCALE GENOMIC DNA]</scope>
</reference>
<dbReference type="GO" id="GO:0003677">
    <property type="term" value="F:DNA binding"/>
    <property type="evidence" value="ECO:0007669"/>
    <property type="project" value="UniProtKB-KW"/>
</dbReference>
<dbReference type="RefSeq" id="YP_006383824.1">
    <property type="nucleotide sequence ID" value="NC_017984.1"/>
</dbReference>
<evidence type="ECO:0000313" key="2">
    <source>
        <dbReference type="EMBL" id="CCH57782.1"/>
    </source>
</evidence>
<accession>I2GUI1</accession>
<organism evidence="2 3">
    <name type="scientific">Acinetobacter phage AP22</name>
    <dbReference type="NCBI Taxonomy" id="1187128"/>
    <lineage>
        <taxon>Viruses</taxon>
        <taxon>Duplodnaviria</taxon>
        <taxon>Heunggongvirae</taxon>
        <taxon>Uroviricota</taxon>
        <taxon>Caudoviricetes</taxon>
        <taxon>Obolenskvirus</taxon>
        <taxon>Obolenskvirus AP22</taxon>
    </lineage>
</organism>
<dbReference type="Pfam" id="PF03374">
    <property type="entry name" value="ANT"/>
    <property type="match status" value="1"/>
</dbReference>
<proteinExistence type="predicted"/>
<dbReference type="EMBL" id="HE806280">
    <property type="protein sequence ID" value="CCH57782.1"/>
    <property type="molecule type" value="Genomic_DNA"/>
</dbReference>
<evidence type="ECO:0000259" key="1">
    <source>
        <dbReference type="Pfam" id="PF03374"/>
    </source>
</evidence>
<keyword evidence="2" id="KW-0238">DNA-binding</keyword>
<evidence type="ECO:0000313" key="3">
    <source>
        <dbReference type="Proteomes" id="UP000002880"/>
    </source>
</evidence>
<dbReference type="Proteomes" id="UP000002880">
    <property type="component" value="Segment"/>
</dbReference>
<dbReference type="KEGG" id="vg:12979061"/>
<dbReference type="InterPro" id="IPR005039">
    <property type="entry name" value="Ant_C"/>
</dbReference>